<dbReference type="EMBL" id="NAFL01000189">
    <property type="protein sequence ID" value="OSJ36543.1"/>
    <property type="molecule type" value="Genomic_DNA"/>
</dbReference>
<gene>
    <name evidence="1" type="ORF">BSZ19_03700</name>
</gene>
<protein>
    <submittedName>
        <fullName evidence="1">Uncharacterized protein</fullName>
    </submittedName>
</protein>
<organism evidence="1 2">
    <name type="scientific">Bradyrhizobium japonicum</name>
    <dbReference type="NCBI Taxonomy" id="375"/>
    <lineage>
        <taxon>Bacteria</taxon>
        <taxon>Pseudomonadati</taxon>
        <taxon>Pseudomonadota</taxon>
        <taxon>Alphaproteobacteria</taxon>
        <taxon>Hyphomicrobiales</taxon>
        <taxon>Nitrobacteraceae</taxon>
        <taxon>Bradyrhizobium</taxon>
    </lineage>
</organism>
<proteinExistence type="predicted"/>
<dbReference type="AlphaFoldDB" id="A0A1Y2JY02"/>
<reference evidence="1 2" key="1">
    <citation type="submission" date="2017-03" db="EMBL/GenBank/DDBJ databases">
        <title>Whole genome sequences of fourteen strains of Bradyrhizobium canariense and one strain of Bradyrhizobium japonicum isolated from Lupinus (Papilionoideae: Genisteae) species in Algeria.</title>
        <authorList>
            <person name="Crovadore J."/>
            <person name="Chekireb D."/>
            <person name="Brachmann A."/>
            <person name="Chablais R."/>
            <person name="Cochard B."/>
            <person name="Lefort F."/>
        </authorList>
    </citation>
    <scope>NUCLEOTIDE SEQUENCE [LARGE SCALE GENOMIC DNA]</scope>
    <source>
        <strain evidence="1 2">UBMA197</strain>
    </source>
</reference>
<name>A0A1Y2JY02_BRAJP</name>
<evidence type="ECO:0000313" key="2">
    <source>
        <dbReference type="Proteomes" id="UP000193335"/>
    </source>
</evidence>
<accession>A0A1Y2JY02</accession>
<dbReference type="Proteomes" id="UP000193335">
    <property type="component" value="Unassembled WGS sequence"/>
</dbReference>
<sequence>MLDHLFGWTSDLPECDGICCSADAGGEAVVDRVRTPIALIWKNVAANALRKRTWAPMDFFSAASFQVPPGEFGLVYVSYNEGGRSEVADIRVQAFGERVQDFEHSAKCRIPIAVLSRLYPRPLHEGQPDLIESGVRYVSSSYGDPSLFELYPTRIFT</sequence>
<comment type="caution">
    <text evidence="1">The sequence shown here is derived from an EMBL/GenBank/DDBJ whole genome shotgun (WGS) entry which is preliminary data.</text>
</comment>
<evidence type="ECO:0000313" key="1">
    <source>
        <dbReference type="EMBL" id="OSJ36543.1"/>
    </source>
</evidence>